<feature type="chain" id="PRO_5042845042" description="Lipoprotein" evidence="1">
    <location>
        <begin position="24"/>
        <end position="146"/>
    </location>
</feature>
<evidence type="ECO:0000256" key="1">
    <source>
        <dbReference type="SAM" id="SignalP"/>
    </source>
</evidence>
<evidence type="ECO:0008006" key="4">
    <source>
        <dbReference type="Google" id="ProtNLM"/>
    </source>
</evidence>
<name>A0AAP9CL97_PSEFL</name>
<dbReference type="EMBL" id="CP038438">
    <property type="protein sequence ID" value="QBX44170.1"/>
    <property type="molecule type" value="Genomic_DNA"/>
</dbReference>
<feature type="signal peptide" evidence="1">
    <location>
        <begin position="1"/>
        <end position="23"/>
    </location>
</feature>
<reference evidence="2 3" key="1">
    <citation type="submission" date="2019-03" db="EMBL/GenBank/DDBJ databases">
        <title>Complete genome sequence of the plant growth promoting strain Pseudomonas fluorescens LBUM677.</title>
        <authorList>
            <person name="Novinscak A."/>
            <person name="Joly D."/>
            <person name="Filion M."/>
        </authorList>
    </citation>
    <scope>NUCLEOTIDE SEQUENCE [LARGE SCALE GENOMIC DNA]</scope>
    <source>
        <strain evidence="2 3">LBUM677</strain>
    </source>
</reference>
<keyword evidence="1" id="KW-0732">Signal</keyword>
<accession>A0AAP9CL97</accession>
<proteinExistence type="predicted"/>
<sequence length="146" mass="16486">MFGLKFLPAFISVLLLMPLAAHSEVSTQVRCFRSLEGKNIDFEFRTYYDAAAKWSGASVRYSKSKNAIALVHHRTEEYVMTEDGPYEFTTTWVEVSDGAVTGQYVIATQGARVNSMRYTNYKSGKQYSFDEDFSIEASPETGCQWG</sequence>
<dbReference type="Proteomes" id="UP000295797">
    <property type="component" value="Chromosome"/>
</dbReference>
<protein>
    <recommendedName>
        <fullName evidence="4">Lipoprotein</fullName>
    </recommendedName>
</protein>
<dbReference type="AlphaFoldDB" id="A0AAP9CL97"/>
<evidence type="ECO:0000313" key="2">
    <source>
        <dbReference type="EMBL" id="QBX44170.1"/>
    </source>
</evidence>
<gene>
    <name evidence="2" type="ORF">E4T63_27670</name>
</gene>
<evidence type="ECO:0000313" key="3">
    <source>
        <dbReference type="Proteomes" id="UP000295797"/>
    </source>
</evidence>
<dbReference type="RefSeq" id="WP_102356290.1">
    <property type="nucleotide sequence ID" value="NZ_CP038438.1"/>
</dbReference>
<organism evidence="2 3">
    <name type="scientific">Pseudomonas fluorescens</name>
    <dbReference type="NCBI Taxonomy" id="294"/>
    <lineage>
        <taxon>Bacteria</taxon>
        <taxon>Pseudomonadati</taxon>
        <taxon>Pseudomonadota</taxon>
        <taxon>Gammaproteobacteria</taxon>
        <taxon>Pseudomonadales</taxon>
        <taxon>Pseudomonadaceae</taxon>
        <taxon>Pseudomonas</taxon>
    </lineage>
</organism>